<dbReference type="SUPFAM" id="SSF54593">
    <property type="entry name" value="Glyoxalase/Bleomycin resistance protein/Dihydroxybiphenyl dioxygenase"/>
    <property type="match status" value="1"/>
</dbReference>
<protein>
    <submittedName>
        <fullName evidence="2">Glyoxalase</fullName>
    </submittedName>
</protein>
<evidence type="ECO:0000259" key="1">
    <source>
        <dbReference type="Pfam" id="PF00903"/>
    </source>
</evidence>
<comment type="caution">
    <text evidence="2">The sequence shown here is derived from an EMBL/GenBank/DDBJ whole genome shotgun (WGS) entry which is preliminary data.</text>
</comment>
<name>A0A348WDQ4_9RHOB</name>
<dbReference type="Proteomes" id="UP000264719">
    <property type="component" value="Unassembled WGS sequence"/>
</dbReference>
<dbReference type="InterPro" id="IPR029068">
    <property type="entry name" value="Glyas_Bleomycin-R_OHBP_Dase"/>
</dbReference>
<accession>A0A348WDQ4</accession>
<dbReference type="AlphaFoldDB" id="A0A348WDQ4"/>
<gene>
    <name evidence="2" type="ORF">DCS45_12445</name>
</gene>
<dbReference type="Pfam" id="PF00903">
    <property type="entry name" value="Glyoxalase"/>
    <property type="match status" value="1"/>
</dbReference>
<dbReference type="Gene3D" id="3.10.180.10">
    <property type="entry name" value="2,3-Dihydroxybiphenyl 1,2-Dioxygenase, domain 1"/>
    <property type="match status" value="1"/>
</dbReference>
<reference evidence="2 3" key="1">
    <citation type="journal article" date="2018" name="Nat. Biotechnol.">
        <title>A standardized bacterial taxonomy based on genome phylogeny substantially revises the tree of life.</title>
        <authorList>
            <person name="Parks D.H."/>
            <person name="Chuvochina M."/>
            <person name="Waite D.W."/>
            <person name="Rinke C."/>
            <person name="Skarshewski A."/>
            <person name="Chaumeil P.A."/>
            <person name="Hugenholtz P."/>
        </authorList>
    </citation>
    <scope>NUCLEOTIDE SEQUENCE [LARGE SCALE GENOMIC DNA]</scope>
    <source>
        <strain evidence="2">UBA9169</strain>
    </source>
</reference>
<proteinExistence type="predicted"/>
<evidence type="ECO:0000313" key="2">
    <source>
        <dbReference type="EMBL" id="HAR52666.1"/>
    </source>
</evidence>
<organism evidence="2 3">
    <name type="scientific">Roseovarius nubinhibens</name>
    <dbReference type="NCBI Taxonomy" id="314263"/>
    <lineage>
        <taxon>Bacteria</taxon>
        <taxon>Pseudomonadati</taxon>
        <taxon>Pseudomonadota</taxon>
        <taxon>Alphaproteobacteria</taxon>
        <taxon>Rhodobacterales</taxon>
        <taxon>Roseobacteraceae</taxon>
        <taxon>Roseovarius</taxon>
    </lineage>
</organism>
<evidence type="ECO:0000313" key="3">
    <source>
        <dbReference type="Proteomes" id="UP000264719"/>
    </source>
</evidence>
<feature type="domain" description="Glyoxalase/fosfomycin resistance/dioxygenase" evidence="1">
    <location>
        <begin position="21"/>
        <end position="133"/>
    </location>
</feature>
<dbReference type="InterPro" id="IPR004360">
    <property type="entry name" value="Glyas_Fos-R_dOase_dom"/>
</dbReference>
<sequence length="145" mass="15775">MDFETVSPEDFGRSLRGIGMNILVRDVAEELAFLADVFDLKAHRVSRDFAIVPYGAQVFQIHGDHTYGAHPLLSLLPEAGARGAGIEIRLYDSDPDAAVARAEARGAMVLQAATDKPHGLREAFILSDTGYVWVPSRPLQARGSE</sequence>
<dbReference type="EMBL" id="DMVW01000121">
    <property type="protein sequence ID" value="HAR52666.1"/>
    <property type="molecule type" value="Genomic_DNA"/>
</dbReference>
<dbReference type="RefSeq" id="WP_009813216.1">
    <property type="nucleotide sequence ID" value="NZ_CAXAXR010000001.1"/>
</dbReference>